<dbReference type="EMBL" id="BAAAJE010000007">
    <property type="protein sequence ID" value="GAA1141478.1"/>
    <property type="molecule type" value="Genomic_DNA"/>
</dbReference>
<sequence length="123" mass="13043">MLVPVRVLRSVPVVVLTAVLLTGCSGSDGSCSGHAYHPSLDQQGAETPIRALEVWLGSHEGFDQQPPDAGWIQQDTGEKDPARVVLTNEDGDGWWVSTVRTGTGGYVVEQATDNAAACQDELP</sequence>
<proteinExistence type="predicted"/>
<keyword evidence="2" id="KW-1185">Reference proteome</keyword>
<accession>A0ABN1UCX0</accession>
<dbReference type="Proteomes" id="UP001499979">
    <property type="component" value="Unassembled WGS sequence"/>
</dbReference>
<reference evidence="1 2" key="1">
    <citation type="journal article" date="2019" name="Int. J. Syst. Evol. Microbiol.">
        <title>The Global Catalogue of Microorganisms (GCM) 10K type strain sequencing project: providing services to taxonomists for standard genome sequencing and annotation.</title>
        <authorList>
            <consortium name="The Broad Institute Genomics Platform"/>
            <consortium name="The Broad Institute Genome Sequencing Center for Infectious Disease"/>
            <person name="Wu L."/>
            <person name="Ma J."/>
        </authorList>
    </citation>
    <scope>NUCLEOTIDE SEQUENCE [LARGE SCALE GENOMIC DNA]</scope>
    <source>
        <strain evidence="1 2">JCM 11813</strain>
    </source>
</reference>
<evidence type="ECO:0008006" key="3">
    <source>
        <dbReference type="Google" id="ProtNLM"/>
    </source>
</evidence>
<evidence type="ECO:0000313" key="1">
    <source>
        <dbReference type="EMBL" id="GAA1141478.1"/>
    </source>
</evidence>
<evidence type="ECO:0000313" key="2">
    <source>
        <dbReference type="Proteomes" id="UP001499979"/>
    </source>
</evidence>
<organism evidence="1 2">
    <name type="scientific">Nocardioides aquiterrae</name>
    <dbReference type="NCBI Taxonomy" id="203799"/>
    <lineage>
        <taxon>Bacteria</taxon>
        <taxon>Bacillati</taxon>
        <taxon>Actinomycetota</taxon>
        <taxon>Actinomycetes</taxon>
        <taxon>Propionibacteriales</taxon>
        <taxon>Nocardioidaceae</taxon>
        <taxon>Nocardioides</taxon>
    </lineage>
</organism>
<name>A0ABN1UCX0_9ACTN</name>
<dbReference type="PROSITE" id="PS51257">
    <property type="entry name" value="PROKAR_LIPOPROTEIN"/>
    <property type="match status" value="1"/>
</dbReference>
<gene>
    <name evidence="1" type="ORF">GCM10009606_21180</name>
</gene>
<protein>
    <recommendedName>
        <fullName evidence="3">Lipoprotein</fullName>
    </recommendedName>
</protein>
<comment type="caution">
    <text evidence="1">The sequence shown here is derived from an EMBL/GenBank/DDBJ whole genome shotgun (WGS) entry which is preliminary data.</text>
</comment>